<name>A0AA35LAZ4_9SAUR</name>
<protein>
    <submittedName>
        <fullName evidence="1">Uncharacterized protein</fullName>
    </submittedName>
</protein>
<sequence>METLMGRKQHLWGFAVDVQAFDYQLTAQSPPDFDHRIPSFDTPGHLENCP</sequence>
<evidence type="ECO:0000313" key="2">
    <source>
        <dbReference type="Proteomes" id="UP001178461"/>
    </source>
</evidence>
<gene>
    <name evidence="1" type="ORF">PODLI_1B008352</name>
</gene>
<proteinExistence type="predicted"/>
<accession>A0AA35LAZ4</accession>
<reference evidence="1" key="1">
    <citation type="submission" date="2022-12" db="EMBL/GenBank/DDBJ databases">
        <authorList>
            <person name="Alioto T."/>
            <person name="Alioto T."/>
            <person name="Gomez Garrido J."/>
        </authorList>
    </citation>
    <scope>NUCLEOTIDE SEQUENCE</scope>
</reference>
<dbReference type="EMBL" id="OX395139">
    <property type="protein sequence ID" value="CAI5793007.1"/>
    <property type="molecule type" value="Genomic_DNA"/>
</dbReference>
<keyword evidence="2" id="KW-1185">Reference proteome</keyword>
<dbReference type="AlphaFoldDB" id="A0AA35LAZ4"/>
<organism evidence="1 2">
    <name type="scientific">Podarcis lilfordi</name>
    <name type="common">Lilford's wall lizard</name>
    <dbReference type="NCBI Taxonomy" id="74358"/>
    <lineage>
        <taxon>Eukaryota</taxon>
        <taxon>Metazoa</taxon>
        <taxon>Chordata</taxon>
        <taxon>Craniata</taxon>
        <taxon>Vertebrata</taxon>
        <taxon>Euteleostomi</taxon>
        <taxon>Lepidosauria</taxon>
        <taxon>Squamata</taxon>
        <taxon>Bifurcata</taxon>
        <taxon>Unidentata</taxon>
        <taxon>Episquamata</taxon>
        <taxon>Laterata</taxon>
        <taxon>Lacertibaenia</taxon>
        <taxon>Lacertidae</taxon>
        <taxon>Podarcis</taxon>
    </lineage>
</organism>
<evidence type="ECO:0000313" key="1">
    <source>
        <dbReference type="EMBL" id="CAI5793007.1"/>
    </source>
</evidence>
<dbReference type="Proteomes" id="UP001178461">
    <property type="component" value="Chromosome 14"/>
</dbReference>